<feature type="domain" description="Ketoreductase" evidence="4">
    <location>
        <begin position="14"/>
        <end position="200"/>
    </location>
</feature>
<dbReference type="PRINTS" id="PR00081">
    <property type="entry name" value="GDHRDH"/>
</dbReference>
<dbReference type="PANTHER" id="PTHR44196">
    <property type="entry name" value="DEHYDROGENASE/REDUCTASE SDR FAMILY MEMBER 7B"/>
    <property type="match status" value="1"/>
</dbReference>
<dbReference type="Gene3D" id="3.40.50.720">
    <property type="entry name" value="NAD(P)-binding Rossmann-like Domain"/>
    <property type="match status" value="1"/>
</dbReference>
<dbReference type="PANTHER" id="PTHR44196:SF1">
    <property type="entry name" value="DEHYDROGENASE_REDUCTASE SDR FAMILY MEMBER 7B"/>
    <property type="match status" value="1"/>
</dbReference>
<protein>
    <submittedName>
        <fullName evidence="5">SDR family oxidoreductase</fullName>
    </submittedName>
</protein>
<evidence type="ECO:0000256" key="3">
    <source>
        <dbReference type="RuleBase" id="RU000363"/>
    </source>
</evidence>
<keyword evidence="2" id="KW-0560">Oxidoreductase</keyword>
<comment type="caution">
    <text evidence="5">The sequence shown here is derived from an EMBL/GenBank/DDBJ whole genome shotgun (WGS) entry which is preliminary data.</text>
</comment>
<keyword evidence="6" id="KW-1185">Reference proteome</keyword>
<dbReference type="EMBL" id="SACS01000012">
    <property type="protein sequence ID" value="RVU37023.1"/>
    <property type="molecule type" value="Genomic_DNA"/>
</dbReference>
<dbReference type="NCBIfam" id="NF006565">
    <property type="entry name" value="PRK09072.1"/>
    <property type="match status" value="1"/>
</dbReference>
<dbReference type="Proteomes" id="UP000283077">
    <property type="component" value="Unassembled WGS sequence"/>
</dbReference>
<dbReference type="OrthoDB" id="9810734at2"/>
<dbReference type="RefSeq" id="WP_127699319.1">
    <property type="nucleotide sequence ID" value="NZ_SACS01000012.1"/>
</dbReference>
<dbReference type="InterPro" id="IPR057326">
    <property type="entry name" value="KR_dom"/>
</dbReference>
<dbReference type="AlphaFoldDB" id="A0A437QR85"/>
<dbReference type="Pfam" id="PF00106">
    <property type="entry name" value="adh_short"/>
    <property type="match status" value="1"/>
</dbReference>
<dbReference type="GO" id="GO:0016491">
    <property type="term" value="F:oxidoreductase activity"/>
    <property type="evidence" value="ECO:0007669"/>
    <property type="project" value="UniProtKB-KW"/>
</dbReference>
<evidence type="ECO:0000256" key="1">
    <source>
        <dbReference type="ARBA" id="ARBA00006484"/>
    </source>
</evidence>
<evidence type="ECO:0000313" key="5">
    <source>
        <dbReference type="EMBL" id="RVU37023.1"/>
    </source>
</evidence>
<name>A0A437QR85_9GAMM</name>
<dbReference type="PRINTS" id="PR00080">
    <property type="entry name" value="SDRFAMILY"/>
</dbReference>
<accession>A0A437QR85</accession>
<evidence type="ECO:0000259" key="4">
    <source>
        <dbReference type="SMART" id="SM00822"/>
    </source>
</evidence>
<dbReference type="InterPro" id="IPR036291">
    <property type="entry name" value="NAD(P)-bd_dom_sf"/>
</dbReference>
<gene>
    <name evidence="5" type="ORF">EOE67_11980</name>
</gene>
<dbReference type="InterPro" id="IPR002347">
    <property type="entry name" value="SDR_fam"/>
</dbReference>
<organism evidence="5 6">
    <name type="scientific">Rheinheimera riviphila</name>
    <dbReference type="NCBI Taxonomy" id="1834037"/>
    <lineage>
        <taxon>Bacteria</taxon>
        <taxon>Pseudomonadati</taxon>
        <taxon>Pseudomonadota</taxon>
        <taxon>Gammaproteobacteria</taxon>
        <taxon>Chromatiales</taxon>
        <taxon>Chromatiaceae</taxon>
        <taxon>Rheinheimera</taxon>
    </lineage>
</organism>
<evidence type="ECO:0000313" key="6">
    <source>
        <dbReference type="Proteomes" id="UP000283077"/>
    </source>
</evidence>
<proteinExistence type="inferred from homology"/>
<sequence length="289" mass="30887">MKIPHAVNHQLAGKRVLLTGATGGIGRAVARRLATAGASLLLVARQPEALLALRQQLPGQHSCFSADLTSTEELQALAEFVNTTGGIDMLINNAGTSQFALTAEQNYPAQIALNLLAPMQLCQLLLPQLQQRTAATIVNIGSAFGSIGYPGFSGYCASKFGLRGFTEALKRELSSKALRVLYFAPRATQTSMNSAAVVAMNQQLGNVMDSPDEVAAQLLKQLQSGQSRWFVGWPEKLFVRLNAFLPELVDRAIKSKQAEIGKYAAGANQSVSVQHNHSNGAAKITVTRS</sequence>
<reference evidence="5 6" key="1">
    <citation type="submission" date="2019-01" db="EMBL/GenBank/DDBJ databases">
        <authorList>
            <person name="Chen W.-M."/>
        </authorList>
    </citation>
    <scope>NUCLEOTIDE SEQUENCE [LARGE SCALE GENOMIC DNA]</scope>
    <source>
        <strain evidence="5 6">KYPC3</strain>
    </source>
</reference>
<dbReference type="SUPFAM" id="SSF51735">
    <property type="entry name" value="NAD(P)-binding Rossmann-fold domains"/>
    <property type="match status" value="1"/>
</dbReference>
<comment type="similarity">
    <text evidence="1 3">Belongs to the short-chain dehydrogenases/reductases (SDR) family.</text>
</comment>
<dbReference type="PIRSF" id="PIRSF000126">
    <property type="entry name" value="11-beta-HSD1"/>
    <property type="match status" value="1"/>
</dbReference>
<dbReference type="SMART" id="SM00822">
    <property type="entry name" value="PKS_KR"/>
    <property type="match status" value="1"/>
</dbReference>
<dbReference type="GO" id="GO:0016020">
    <property type="term" value="C:membrane"/>
    <property type="evidence" value="ECO:0007669"/>
    <property type="project" value="TreeGrafter"/>
</dbReference>
<evidence type="ECO:0000256" key="2">
    <source>
        <dbReference type="ARBA" id="ARBA00023002"/>
    </source>
</evidence>